<protein>
    <submittedName>
        <fullName evidence="1">Uncharacterized protein</fullName>
    </submittedName>
</protein>
<organism evidence="1">
    <name type="scientific">Arundo donax</name>
    <name type="common">Giant reed</name>
    <name type="synonym">Donax arundinaceus</name>
    <dbReference type="NCBI Taxonomy" id="35708"/>
    <lineage>
        <taxon>Eukaryota</taxon>
        <taxon>Viridiplantae</taxon>
        <taxon>Streptophyta</taxon>
        <taxon>Embryophyta</taxon>
        <taxon>Tracheophyta</taxon>
        <taxon>Spermatophyta</taxon>
        <taxon>Magnoliopsida</taxon>
        <taxon>Liliopsida</taxon>
        <taxon>Poales</taxon>
        <taxon>Poaceae</taxon>
        <taxon>PACMAD clade</taxon>
        <taxon>Arundinoideae</taxon>
        <taxon>Arundineae</taxon>
        <taxon>Arundo</taxon>
    </lineage>
</organism>
<proteinExistence type="predicted"/>
<evidence type="ECO:0000313" key="1">
    <source>
        <dbReference type="EMBL" id="JAD29209.1"/>
    </source>
</evidence>
<reference evidence="1" key="1">
    <citation type="submission" date="2014-09" db="EMBL/GenBank/DDBJ databases">
        <authorList>
            <person name="Magalhaes I.L.F."/>
            <person name="Oliveira U."/>
            <person name="Santos F.R."/>
            <person name="Vidigal T.H.D.A."/>
            <person name="Brescovit A.D."/>
            <person name="Santos A.J."/>
        </authorList>
    </citation>
    <scope>NUCLEOTIDE SEQUENCE</scope>
    <source>
        <tissue evidence="1">Shoot tissue taken approximately 20 cm above the soil surface</tissue>
    </source>
</reference>
<accession>A0A0A8YQR8</accession>
<dbReference type="AlphaFoldDB" id="A0A0A8YQR8"/>
<dbReference type="EMBL" id="GBRH01268686">
    <property type="protein sequence ID" value="JAD29209.1"/>
    <property type="molecule type" value="Transcribed_RNA"/>
</dbReference>
<reference evidence="1" key="2">
    <citation type="journal article" date="2015" name="Data Brief">
        <title>Shoot transcriptome of the giant reed, Arundo donax.</title>
        <authorList>
            <person name="Barrero R.A."/>
            <person name="Guerrero F.D."/>
            <person name="Moolhuijzen P."/>
            <person name="Goolsby J.A."/>
            <person name="Tidwell J."/>
            <person name="Bellgard S.E."/>
            <person name="Bellgard M.I."/>
        </authorList>
    </citation>
    <scope>NUCLEOTIDE SEQUENCE</scope>
    <source>
        <tissue evidence="1">Shoot tissue taken approximately 20 cm above the soil surface</tissue>
    </source>
</reference>
<name>A0A0A8YQR8_ARUDO</name>
<sequence length="135" mass="14879">MAGAQLEDVAYPCCHSKVKSLPRLSKPLCGKGTAEKDEQTNGLLFMQCGVELGHAICTNIGSDSLLLLGKLKTPVAAVQIFTKSFATCETSSESFRLYFAEISLHRRLQFIWTSAHILLCKFVPGNSIRYCQVHN</sequence>